<evidence type="ECO:0000313" key="7">
    <source>
        <dbReference type="EMBL" id="CAD8082175.1"/>
    </source>
</evidence>
<evidence type="ECO:0000313" key="8">
    <source>
        <dbReference type="Proteomes" id="UP000692954"/>
    </source>
</evidence>
<proteinExistence type="predicted"/>
<evidence type="ECO:0000256" key="2">
    <source>
        <dbReference type="ARBA" id="ARBA00022737"/>
    </source>
</evidence>
<evidence type="ECO:0000259" key="6">
    <source>
        <dbReference type="PROSITE" id="PS50222"/>
    </source>
</evidence>
<dbReference type="PANTHER" id="PTHR34524">
    <property type="entry name" value="CALCYPHOSIN"/>
    <property type="match status" value="1"/>
</dbReference>
<dbReference type="InterPro" id="IPR018247">
    <property type="entry name" value="EF_Hand_1_Ca_BS"/>
</dbReference>
<feature type="compositionally biased region" description="Basic and acidic residues" evidence="5">
    <location>
        <begin position="217"/>
        <end position="227"/>
    </location>
</feature>
<dbReference type="InterPro" id="IPR051581">
    <property type="entry name" value="Ca-bind"/>
</dbReference>
<name>A0A8S1MZ04_9CILI</name>
<dbReference type="Pfam" id="PF13499">
    <property type="entry name" value="EF-hand_7"/>
    <property type="match status" value="1"/>
</dbReference>
<dbReference type="InterPro" id="IPR002048">
    <property type="entry name" value="EF_hand_dom"/>
</dbReference>
<protein>
    <recommendedName>
        <fullName evidence="6">EF-hand domain-containing protein</fullName>
    </recommendedName>
</protein>
<evidence type="ECO:0000256" key="4">
    <source>
        <dbReference type="SAM" id="Coils"/>
    </source>
</evidence>
<dbReference type="PROSITE" id="PS50222">
    <property type="entry name" value="EF_HAND_2"/>
    <property type="match status" value="1"/>
</dbReference>
<keyword evidence="1" id="KW-0479">Metal-binding</keyword>
<dbReference type="PANTHER" id="PTHR34524:SF6">
    <property type="entry name" value="CALCYPHOSINE LIKE"/>
    <property type="match status" value="1"/>
</dbReference>
<feature type="compositionally biased region" description="Low complexity" evidence="5">
    <location>
        <begin position="253"/>
        <end position="270"/>
    </location>
</feature>
<evidence type="ECO:0000256" key="3">
    <source>
        <dbReference type="ARBA" id="ARBA00022837"/>
    </source>
</evidence>
<dbReference type="EMBL" id="CAJJDN010000043">
    <property type="protein sequence ID" value="CAD8082175.1"/>
    <property type="molecule type" value="Genomic_DNA"/>
</dbReference>
<dbReference type="GO" id="GO:0005509">
    <property type="term" value="F:calcium ion binding"/>
    <property type="evidence" value="ECO:0007669"/>
    <property type="project" value="InterPro"/>
</dbReference>
<reference evidence="7" key="1">
    <citation type="submission" date="2021-01" db="EMBL/GenBank/DDBJ databases">
        <authorList>
            <consortium name="Genoscope - CEA"/>
            <person name="William W."/>
        </authorList>
    </citation>
    <scope>NUCLEOTIDE SEQUENCE</scope>
</reference>
<accession>A0A8S1MZ04</accession>
<keyword evidence="8" id="KW-1185">Reference proteome</keyword>
<sequence length="441" mass="52518">MNFCEFIQLTVESEDKLEEIRIKLAKLEMFELNTVYKRLDQPRKNAMTAEQIIEFLIDNNVKFTEEELNYIFRVLDTDGDNIITLQDFQYVILPKTNDQVKDQALNHKSYEMPKSMLLPKEVEATLTDFFKQLQQNYNLYQQIQQPININELNIFENENLITLESLKNWLQTIEREIDDQVLEKFLIIIDGNPNNLQNLIDQIQQQQIEQPNSQPDESIKKSQEQIREQPQQEQTDVQDIKQSQEDLQKSYVQNQNQEQSNQKTEQQQDQIAQSKLLLDSQPYSTINPLLNYYEQQIREEEFKIKQLCDELNIPNIYTQKRDESLLIKYYEKEIAREQEILNNLSLESRLSDTQSRYKKSTFTPDPLYLDQYQNEIIRINDEIRKEANNLSLLQSKIEIESKYGFTNRLQNSFLMQGSPTKFQESYLCNNFSGEKRQFCSK</sequence>
<comment type="caution">
    <text evidence="7">The sequence shown here is derived from an EMBL/GenBank/DDBJ whole genome shotgun (WGS) entry which is preliminary data.</text>
</comment>
<keyword evidence="2" id="KW-0677">Repeat</keyword>
<feature type="region of interest" description="Disordered" evidence="5">
    <location>
        <begin position="207"/>
        <end position="271"/>
    </location>
</feature>
<keyword evidence="3" id="KW-0106">Calcium</keyword>
<dbReference type="AlphaFoldDB" id="A0A8S1MZ04"/>
<organism evidence="7 8">
    <name type="scientific">Paramecium sonneborni</name>
    <dbReference type="NCBI Taxonomy" id="65129"/>
    <lineage>
        <taxon>Eukaryota</taxon>
        <taxon>Sar</taxon>
        <taxon>Alveolata</taxon>
        <taxon>Ciliophora</taxon>
        <taxon>Intramacronucleata</taxon>
        <taxon>Oligohymenophorea</taxon>
        <taxon>Peniculida</taxon>
        <taxon>Parameciidae</taxon>
        <taxon>Paramecium</taxon>
    </lineage>
</organism>
<keyword evidence="4" id="KW-0175">Coiled coil</keyword>
<gene>
    <name evidence="7" type="ORF">PSON_ATCC_30995.1.T0430059</name>
</gene>
<evidence type="ECO:0000256" key="5">
    <source>
        <dbReference type="SAM" id="MobiDB-lite"/>
    </source>
</evidence>
<evidence type="ECO:0000256" key="1">
    <source>
        <dbReference type="ARBA" id="ARBA00022723"/>
    </source>
</evidence>
<feature type="domain" description="EF-hand" evidence="6">
    <location>
        <begin position="63"/>
        <end position="98"/>
    </location>
</feature>
<feature type="compositionally biased region" description="Low complexity" evidence="5">
    <location>
        <begin position="207"/>
        <end position="216"/>
    </location>
</feature>
<dbReference type="Proteomes" id="UP000692954">
    <property type="component" value="Unassembled WGS sequence"/>
</dbReference>
<feature type="coiled-coil region" evidence="4">
    <location>
        <begin position="290"/>
        <end position="389"/>
    </location>
</feature>
<feature type="compositionally biased region" description="Basic and acidic residues" evidence="5">
    <location>
        <begin position="238"/>
        <end position="248"/>
    </location>
</feature>
<dbReference type="PROSITE" id="PS00018">
    <property type="entry name" value="EF_HAND_1"/>
    <property type="match status" value="1"/>
</dbReference>